<dbReference type="PANTHER" id="PTHR30606:SF9">
    <property type="entry name" value="LIPID A BIOSYNTHESIS LAUROYLTRANSFERASE"/>
    <property type="match status" value="1"/>
</dbReference>
<protein>
    <submittedName>
        <fullName evidence="7">Lysophospholipid acyltransferase family protein</fullName>
    </submittedName>
</protein>
<dbReference type="InterPro" id="IPR004960">
    <property type="entry name" value="LipA_acyltrans"/>
</dbReference>
<dbReference type="EMBL" id="JAQNDO010000001">
    <property type="protein sequence ID" value="MDC0745917.1"/>
    <property type="molecule type" value="Genomic_DNA"/>
</dbReference>
<dbReference type="RefSeq" id="WP_271923896.1">
    <property type="nucleotide sequence ID" value="NZ_JAQNDO010000001.1"/>
</dbReference>
<keyword evidence="8" id="KW-1185">Reference proteome</keyword>
<keyword evidence="4" id="KW-0808">Transferase</keyword>
<evidence type="ECO:0000256" key="4">
    <source>
        <dbReference type="ARBA" id="ARBA00022679"/>
    </source>
</evidence>
<dbReference type="Pfam" id="PF03279">
    <property type="entry name" value="Lip_A_acyltrans"/>
    <property type="match status" value="1"/>
</dbReference>
<dbReference type="PANTHER" id="PTHR30606">
    <property type="entry name" value="LIPID A BIOSYNTHESIS LAUROYL ACYLTRANSFERASE"/>
    <property type="match status" value="1"/>
</dbReference>
<dbReference type="Proteomes" id="UP001221411">
    <property type="component" value="Unassembled WGS sequence"/>
</dbReference>
<evidence type="ECO:0000256" key="6">
    <source>
        <dbReference type="ARBA" id="ARBA00023315"/>
    </source>
</evidence>
<sequence>MGIGDDLGKLLDDLRRHDSVLWRRALDAGVTHGPRPFVRYAPPLIGLAFGIGLGRQRRAVRKNLRRALGPRNVLVENVDVARVFASFASCLTEAFLVGRDRPERLVGLCASDENYVRAASAGRGVIIATAHTGGWQAAGPILRSVHTADVVVVMAHERDERAEALTDDARDKAGVRIVHVGTSPLDALPLLSHLRRGGVVAVQIDRLPKGMRGREVTLFDEPFVVPEGPLSLAALSGAPIVPVFTRRLGYMRYEVRSCPSISLPRRPSEDELSLAARRIASAMESFLRENPTQWFHFE</sequence>
<name>A0ABT5EYB8_9BACT</name>
<reference evidence="7 8" key="1">
    <citation type="submission" date="2022-11" db="EMBL/GenBank/DDBJ databases">
        <title>Minimal conservation of predation-associated metabolite biosynthetic gene clusters underscores biosynthetic potential of Myxococcota including descriptions for ten novel species: Archangium lansinium sp. nov., Myxococcus landrumus sp. nov., Nannocystis bai.</title>
        <authorList>
            <person name="Ahearne A."/>
            <person name="Stevens C."/>
            <person name="Dowd S."/>
        </authorList>
    </citation>
    <scope>NUCLEOTIDE SEQUENCE [LARGE SCALE GENOMIC DNA]</scope>
    <source>
        <strain evidence="7 8">RJM3</strain>
    </source>
</reference>
<keyword evidence="2" id="KW-1003">Cell membrane</keyword>
<evidence type="ECO:0000256" key="1">
    <source>
        <dbReference type="ARBA" id="ARBA00004533"/>
    </source>
</evidence>
<proteinExistence type="predicted"/>
<gene>
    <name evidence="7" type="ORF">POL67_31605</name>
</gene>
<dbReference type="GO" id="GO:0016746">
    <property type="term" value="F:acyltransferase activity"/>
    <property type="evidence" value="ECO:0007669"/>
    <property type="project" value="UniProtKB-KW"/>
</dbReference>
<dbReference type="CDD" id="cd07984">
    <property type="entry name" value="LPLAT_LABLAT-like"/>
    <property type="match status" value="1"/>
</dbReference>
<evidence type="ECO:0000313" key="8">
    <source>
        <dbReference type="Proteomes" id="UP001221411"/>
    </source>
</evidence>
<organism evidence="7 8">
    <name type="scientific">Polyangium mundeleinium</name>
    <dbReference type="NCBI Taxonomy" id="2995306"/>
    <lineage>
        <taxon>Bacteria</taxon>
        <taxon>Pseudomonadati</taxon>
        <taxon>Myxococcota</taxon>
        <taxon>Polyangia</taxon>
        <taxon>Polyangiales</taxon>
        <taxon>Polyangiaceae</taxon>
        <taxon>Polyangium</taxon>
    </lineage>
</organism>
<comment type="subcellular location">
    <subcellularLocation>
        <location evidence="1">Cell inner membrane</location>
    </subcellularLocation>
</comment>
<keyword evidence="5" id="KW-0472">Membrane</keyword>
<accession>A0ABT5EYB8</accession>
<comment type="caution">
    <text evidence="7">The sequence shown here is derived from an EMBL/GenBank/DDBJ whole genome shotgun (WGS) entry which is preliminary data.</text>
</comment>
<keyword evidence="3" id="KW-0997">Cell inner membrane</keyword>
<evidence type="ECO:0000256" key="3">
    <source>
        <dbReference type="ARBA" id="ARBA00022519"/>
    </source>
</evidence>
<evidence type="ECO:0000313" key="7">
    <source>
        <dbReference type="EMBL" id="MDC0745917.1"/>
    </source>
</evidence>
<evidence type="ECO:0000256" key="5">
    <source>
        <dbReference type="ARBA" id="ARBA00023136"/>
    </source>
</evidence>
<evidence type="ECO:0000256" key="2">
    <source>
        <dbReference type="ARBA" id="ARBA00022475"/>
    </source>
</evidence>
<keyword evidence="6 7" id="KW-0012">Acyltransferase</keyword>